<accession>A0ABW1KLT5</accession>
<feature type="region of interest" description="Disordered" evidence="1">
    <location>
        <begin position="240"/>
        <end position="274"/>
    </location>
</feature>
<comment type="caution">
    <text evidence="3">The sequence shown here is derived from an EMBL/GenBank/DDBJ whole genome shotgun (WGS) entry which is preliminary data.</text>
</comment>
<keyword evidence="2" id="KW-1133">Transmembrane helix</keyword>
<dbReference type="Proteomes" id="UP001596203">
    <property type="component" value="Unassembled WGS sequence"/>
</dbReference>
<dbReference type="EMBL" id="JBHSPR010000053">
    <property type="protein sequence ID" value="MFC6021853.1"/>
    <property type="molecule type" value="Genomic_DNA"/>
</dbReference>
<proteinExistence type="predicted"/>
<sequence>MGRIKKPIIAEGPTATLALELRTLRRNAGDPAYRLMGKRGNFSHTGLSQADRGDKLPTWECMRAYVLACGTTDEELAHWRTRWESTKRAVELRKLTTSPPPLPVSDIAAAVDAQTPQGPRLPDLELAGLATMEELVDALDTIATRQQLDTATLIERMNMPRPKYQPVPASDGTLPPSQVRCLLRQPNRPTLREVERLVAACGGSAADLVEWCRHWRRLNDAEIQARYQLMLIMEGCDKEPNREPRQAVQPEEEAAADDGVAAAPESPESEDTGSYWSRHRGFLVISAGAVLTVALLLLVVRVVEASLRGLSL</sequence>
<evidence type="ECO:0000256" key="1">
    <source>
        <dbReference type="SAM" id="MobiDB-lite"/>
    </source>
</evidence>
<evidence type="ECO:0008006" key="5">
    <source>
        <dbReference type="Google" id="ProtNLM"/>
    </source>
</evidence>
<organism evidence="3 4">
    <name type="scientific">Plantactinospora solaniradicis</name>
    <dbReference type="NCBI Taxonomy" id="1723736"/>
    <lineage>
        <taxon>Bacteria</taxon>
        <taxon>Bacillati</taxon>
        <taxon>Actinomycetota</taxon>
        <taxon>Actinomycetes</taxon>
        <taxon>Micromonosporales</taxon>
        <taxon>Micromonosporaceae</taxon>
        <taxon>Plantactinospora</taxon>
    </lineage>
</organism>
<keyword evidence="4" id="KW-1185">Reference proteome</keyword>
<reference evidence="4" key="1">
    <citation type="journal article" date="2019" name="Int. J. Syst. Evol. Microbiol.">
        <title>The Global Catalogue of Microorganisms (GCM) 10K type strain sequencing project: providing services to taxonomists for standard genome sequencing and annotation.</title>
        <authorList>
            <consortium name="The Broad Institute Genomics Platform"/>
            <consortium name="The Broad Institute Genome Sequencing Center for Infectious Disease"/>
            <person name="Wu L."/>
            <person name="Ma J."/>
        </authorList>
    </citation>
    <scope>NUCLEOTIDE SEQUENCE [LARGE SCALE GENOMIC DNA]</scope>
    <source>
        <strain evidence="4">ZS-35-S2</strain>
    </source>
</reference>
<evidence type="ECO:0000313" key="4">
    <source>
        <dbReference type="Proteomes" id="UP001596203"/>
    </source>
</evidence>
<keyword evidence="2" id="KW-0812">Transmembrane</keyword>
<gene>
    <name evidence="3" type="ORF">ACFP2T_37540</name>
</gene>
<evidence type="ECO:0000256" key="2">
    <source>
        <dbReference type="SAM" id="Phobius"/>
    </source>
</evidence>
<evidence type="ECO:0000313" key="3">
    <source>
        <dbReference type="EMBL" id="MFC6021853.1"/>
    </source>
</evidence>
<protein>
    <recommendedName>
        <fullName evidence="5">Helix-turn-helix domain-containing protein</fullName>
    </recommendedName>
</protein>
<dbReference type="RefSeq" id="WP_377430601.1">
    <property type="nucleotide sequence ID" value="NZ_JBHSPR010000053.1"/>
</dbReference>
<keyword evidence="2" id="KW-0472">Membrane</keyword>
<feature type="transmembrane region" description="Helical" evidence="2">
    <location>
        <begin position="282"/>
        <end position="303"/>
    </location>
</feature>
<name>A0ABW1KLT5_9ACTN</name>